<dbReference type="GO" id="GO:0008295">
    <property type="term" value="P:spermidine biosynthetic process"/>
    <property type="evidence" value="ECO:0007669"/>
    <property type="project" value="UniProtKB-KW"/>
</dbReference>
<feature type="compositionally biased region" description="Acidic residues" evidence="5">
    <location>
        <begin position="410"/>
        <end position="428"/>
    </location>
</feature>
<evidence type="ECO:0000256" key="4">
    <source>
        <dbReference type="ARBA" id="ARBA00023115"/>
    </source>
</evidence>
<dbReference type="Gene3D" id="3.30.360.50">
    <property type="entry name" value="S-adenosylmethionine decarboxylase"/>
    <property type="match status" value="1"/>
</dbReference>
<evidence type="ECO:0000256" key="3">
    <source>
        <dbReference type="ARBA" id="ARBA00023066"/>
    </source>
</evidence>
<dbReference type="InterPro" id="IPR018166">
    <property type="entry name" value="S-AdoMet_deCO2ase_CS"/>
</dbReference>
<name>A0A7S2JC55_9EUKA</name>
<dbReference type="EMBL" id="HBGU01077891">
    <property type="protein sequence ID" value="CAD9543771.1"/>
    <property type="molecule type" value="Transcribed_RNA"/>
</dbReference>
<dbReference type="GO" id="GO:0004014">
    <property type="term" value="F:adenosylmethionine decarboxylase activity"/>
    <property type="evidence" value="ECO:0007669"/>
    <property type="project" value="InterPro"/>
</dbReference>
<dbReference type="GO" id="GO:0005829">
    <property type="term" value="C:cytosol"/>
    <property type="evidence" value="ECO:0007669"/>
    <property type="project" value="TreeGrafter"/>
</dbReference>
<dbReference type="PANTHER" id="PTHR11570:SF0">
    <property type="entry name" value="S-ADENOSYLMETHIONINE DECARBOXYLASE PROENZYME"/>
    <property type="match status" value="1"/>
</dbReference>
<proteinExistence type="inferred from homology"/>
<dbReference type="UniPathway" id="UPA00331">
    <property type="reaction ID" value="UER00451"/>
</dbReference>
<evidence type="ECO:0000313" key="6">
    <source>
        <dbReference type="EMBL" id="CAD9543771.1"/>
    </source>
</evidence>
<keyword evidence="3" id="KW-0745">Spermidine biosynthesis</keyword>
<dbReference type="PROSITE" id="PS01336">
    <property type="entry name" value="ADOMETDC"/>
    <property type="match status" value="1"/>
</dbReference>
<accession>A0A7S2JC55</accession>
<comment type="pathway">
    <text evidence="1">Amine and polyamine biosynthesis; S-adenosylmethioninamine biosynthesis; S-adenosylmethioninamine from S-adenosyl-L-methionine: step 1/1.</text>
</comment>
<keyword evidence="4" id="KW-0620">Polyamine biosynthesis</keyword>
<evidence type="ECO:0008006" key="7">
    <source>
        <dbReference type="Google" id="ProtNLM"/>
    </source>
</evidence>
<dbReference type="Gene3D" id="3.60.90.10">
    <property type="entry name" value="S-adenosylmethionine decarboxylase"/>
    <property type="match status" value="1"/>
</dbReference>
<dbReference type="GO" id="GO:0006597">
    <property type="term" value="P:spermine biosynthetic process"/>
    <property type="evidence" value="ECO:0007669"/>
    <property type="project" value="TreeGrafter"/>
</dbReference>
<dbReference type="PANTHER" id="PTHR11570">
    <property type="entry name" value="S-ADENOSYLMETHIONINE DECARBOXYLASE"/>
    <property type="match status" value="1"/>
</dbReference>
<sequence>MSMSTMSALATSTSVPERSIGAESKLDVSLDVFEGPEKKLEVFFSCPSSPAGFRQFDHTIWSPILAEAHCSILHCQPGAHFDSYLLSESSLFVYPSRVILKTCGTTTLILVLPKLLALAERLGARLEHVHYSHLRYKFPTLQVHPHTSFRTERRCLAEMLEGRIAAVRSRVIGAQSGTSWYALCTEALPPLEPSLEPPLKKKRELLDTAGASPTAPYPYDDLDNIFELSMERLPKRVCDLFFEAAPVHQGRRGRALARSMTEASGIGALLPAAAVIDDWAFEPCGYSMNASHEQHYYTIHITPEFAFSYASFETNDPSYRKPEHVAAIVRVFSPALLTVTLTTRTGLGLEAPCELPGYQLDSLPCTSREHHTLTSSVSVCCITFEKDAGAERSAVKGGESTVKATHSAEEGSEASSDDTFEIGEVAEL</sequence>
<feature type="region of interest" description="Disordered" evidence="5">
    <location>
        <begin position="393"/>
        <end position="428"/>
    </location>
</feature>
<organism evidence="6">
    <name type="scientific">Haptolina brevifila</name>
    <dbReference type="NCBI Taxonomy" id="156173"/>
    <lineage>
        <taxon>Eukaryota</taxon>
        <taxon>Haptista</taxon>
        <taxon>Haptophyta</taxon>
        <taxon>Prymnesiophyceae</taxon>
        <taxon>Prymnesiales</taxon>
        <taxon>Prymnesiaceae</taxon>
        <taxon>Haptolina</taxon>
    </lineage>
</organism>
<dbReference type="SUPFAM" id="SSF56276">
    <property type="entry name" value="S-adenosylmethionine decarboxylase"/>
    <property type="match status" value="1"/>
</dbReference>
<dbReference type="InterPro" id="IPR016067">
    <property type="entry name" value="S-AdoMet_deCO2ase_core"/>
</dbReference>
<evidence type="ECO:0000256" key="1">
    <source>
        <dbReference type="ARBA" id="ARBA00004911"/>
    </source>
</evidence>
<protein>
    <recommendedName>
        <fullName evidence="7">Adenosylmethionine decarboxylase</fullName>
    </recommendedName>
</protein>
<dbReference type="Pfam" id="PF01536">
    <property type="entry name" value="SAM_decarbox"/>
    <property type="match status" value="1"/>
</dbReference>
<dbReference type="AlphaFoldDB" id="A0A7S2JC55"/>
<comment type="similarity">
    <text evidence="2">Belongs to the eukaryotic AdoMetDC family.</text>
</comment>
<evidence type="ECO:0000256" key="2">
    <source>
        <dbReference type="ARBA" id="ARBA00008466"/>
    </source>
</evidence>
<dbReference type="InterPro" id="IPR048283">
    <property type="entry name" value="AdoMetDC-like"/>
</dbReference>
<gene>
    <name evidence="6" type="ORF">CBRE1094_LOCUS42468</name>
</gene>
<reference evidence="6" key="1">
    <citation type="submission" date="2021-01" db="EMBL/GenBank/DDBJ databases">
        <authorList>
            <person name="Corre E."/>
            <person name="Pelletier E."/>
            <person name="Niang G."/>
            <person name="Scheremetjew M."/>
            <person name="Finn R."/>
            <person name="Kale V."/>
            <person name="Holt S."/>
            <person name="Cochrane G."/>
            <person name="Meng A."/>
            <person name="Brown T."/>
            <person name="Cohen L."/>
        </authorList>
    </citation>
    <scope>NUCLEOTIDE SEQUENCE</scope>
    <source>
        <strain evidence="6">UTEX LB 985</strain>
    </source>
</reference>
<evidence type="ECO:0000256" key="5">
    <source>
        <dbReference type="SAM" id="MobiDB-lite"/>
    </source>
</evidence>